<reference evidence="1 2" key="1">
    <citation type="journal article" date="2012" name="BMC Genomics">
        <title>Comparative genomic analysis and phylogenetic position of Theileria equi.</title>
        <authorList>
            <person name="Kappmeyer L.S."/>
            <person name="Thiagarajan M."/>
            <person name="Herndon D.R."/>
            <person name="Ramsay J.D."/>
            <person name="Caler E."/>
            <person name="Djikeng A."/>
            <person name="Gillespie J.J."/>
            <person name="Lau A.O."/>
            <person name="Roalson E.H."/>
            <person name="Silva J.C."/>
            <person name="Silva M.G."/>
            <person name="Suarez C.E."/>
            <person name="Ueti M.W."/>
            <person name="Nene V.M."/>
            <person name="Mealey R.H."/>
            <person name="Knowles D.P."/>
            <person name="Brayton K.A."/>
        </authorList>
    </citation>
    <scope>NUCLEOTIDE SEQUENCE [LARGE SCALE GENOMIC DNA]</scope>
    <source>
        <strain evidence="1 2">WA</strain>
    </source>
</reference>
<dbReference type="Proteomes" id="UP000031512">
    <property type="component" value="Chromosome 1"/>
</dbReference>
<proteinExistence type="predicted"/>
<protein>
    <submittedName>
        <fullName evidence="1">Uncharacterized protein</fullName>
    </submittedName>
</protein>
<gene>
    <name evidence="1" type="ORF">BEWA_026510</name>
</gene>
<dbReference type="EMBL" id="CP001669">
    <property type="protein sequence ID" value="AFZ79802.1"/>
    <property type="molecule type" value="Genomic_DNA"/>
</dbReference>
<sequence length="105" mass="11964">MDDESNDDCTVENSEDSGIKIRLYAPKNGKAINKITDREKVIGELNEDYAGYLCELYSKCNTKLLRVHTEAAGYEVYLSHYMNSGSGWNVIEEKEFGTKLKDMKK</sequence>
<organism evidence="1 2">
    <name type="scientific">Theileria equi strain WA</name>
    <dbReference type="NCBI Taxonomy" id="1537102"/>
    <lineage>
        <taxon>Eukaryota</taxon>
        <taxon>Sar</taxon>
        <taxon>Alveolata</taxon>
        <taxon>Apicomplexa</taxon>
        <taxon>Aconoidasida</taxon>
        <taxon>Piroplasmida</taxon>
        <taxon>Theileriidae</taxon>
        <taxon>Theileria</taxon>
    </lineage>
</organism>
<evidence type="ECO:0000313" key="1">
    <source>
        <dbReference type="EMBL" id="AFZ79802.1"/>
    </source>
</evidence>
<dbReference type="Pfam" id="PF04385">
    <property type="entry name" value="FAINT"/>
    <property type="match status" value="1"/>
</dbReference>
<keyword evidence="2" id="KW-1185">Reference proteome</keyword>
<evidence type="ECO:0000313" key="2">
    <source>
        <dbReference type="Proteomes" id="UP000031512"/>
    </source>
</evidence>
<dbReference type="InterPro" id="IPR007480">
    <property type="entry name" value="DUF529"/>
</dbReference>
<dbReference type="KEGG" id="beq:BEWA_026510"/>
<name>L0AW23_THEEQ</name>
<dbReference type="RefSeq" id="XP_004829468.1">
    <property type="nucleotide sequence ID" value="XM_004829411.1"/>
</dbReference>
<dbReference type="VEuPathDB" id="PiroplasmaDB:BEWA_026510"/>
<accession>L0AW23</accession>
<dbReference type="AlphaFoldDB" id="L0AW23"/>
<dbReference type="GeneID" id="15806808"/>